<evidence type="ECO:0000259" key="3">
    <source>
        <dbReference type="SMART" id="SM00062"/>
    </source>
</evidence>
<dbReference type="AlphaFoldDB" id="A0A7K3TK57"/>
<keyword evidence="1 2" id="KW-0732">Signal</keyword>
<reference evidence="4 5" key="1">
    <citation type="submission" date="2019-10" db="EMBL/GenBank/DDBJ databases">
        <title>Bifidobacterium from non-human primates.</title>
        <authorList>
            <person name="Modesto M."/>
        </authorList>
    </citation>
    <scope>NUCLEOTIDE SEQUENCE [LARGE SCALE GENOMIC DNA]</scope>
    <source>
        <strain evidence="4 5">TREC</strain>
    </source>
</reference>
<feature type="signal peptide" evidence="2">
    <location>
        <begin position="1"/>
        <end position="44"/>
    </location>
</feature>
<feature type="chain" id="PRO_5029443107" evidence="2">
    <location>
        <begin position="45"/>
        <end position="295"/>
    </location>
</feature>
<dbReference type="OrthoDB" id="8454826at2"/>
<dbReference type="Pfam" id="PF00497">
    <property type="entry name" value="SBP_bac_3"/>
    <property type="match status" value="1"/>
</dbReference>
<evidence type="ECO:0000313" key="5">
    <source>
        <dbReference type="Proteomes" id="UP000469763"/>
    </source>
</evidence>
<dbReference type="Gene3D" id="3.40.190.10">
    <property type="entry name" value="Periplasmic binding protein-like II"/>
    <property type="match status" value="2"/>
</dbReference>
<comment type="caution">
    <text evidence="4">The sequence shown here is derived from an EMBL/GenBank/DDBJ whole genome shotgun (WGS) entry which is preliminary data.</text>
</comment>
<dbReference type="PANTHER" id="PTHR35936">
    <property type="entry name" value="MEMBRANE-BOUND LYTIC MUREIN TRANSGLYCOSYLASE F"/>
    <property type="match status" value="1"/>
</dbReference>
<dbReference type="EMBL" id="WHZY01000024">
    <property type="protein sequence ID" value="NEG79346.1"/>
    <property type="molecule type" value="Genomic_DNA"/>
</dbReference>
<keyword evidence="5" id="KW-1185">Reference proteome</keyword>
<sequence>MGRPTQRGTIMKNFHSTIRTPMAIAAAIALVAGLSACGSDSANAQTVPADCKPAHEFSTIEGGKLTIAIPELPPFASYQDGKATGIDPQIIEKIAAKECLTPEYMQTSFAESIPAVQSGRADVAVGDYYRTKERAAVVGMSDAMYADQLGIVSKSGTSSLKSLEGQNIGTVDGYLWLDDAKAIWGDKLTIYPSNVEMIQDLESGRIVAGLDSYATAANYSKGKDYTSKVADKDERVAATIDGVQAGIPYTKENAALGTALNEDLKSLRDDGSLASVFSGLGLDTSAVEITSKPIE</sequence>
<dbReference type="CDD" id="cd13530">
    <property type="entry name" value="PBP2_peptides_like"/>
    <property type="match status" value="1"/>
</dbReference>
<dbReference type="Proteomes" id="UP000469763">
    <property type="component" value="Unassembled WGS sequence"/>
</dbReference>
<dbReference type="PANTHER" id="PTHR35936:SF19">
    <property type="entry name" value="AMINO-ACID-BINDING PROTEIN YXEM-RELATED"/>
    <property type="match status" value="1"/>
</dbReference>
<gene>
    <name evidence="4" type="ORF">GFD22_10290</name>
</gene>
<evidence type="ECO:0000313" key="4">
    <source>
        <dbReference type="EMBL" id="NEG79346.1"/>
    </source>
</evidence>
<proteinExistence type="predicted"/>
<name>A0A7K3TK57_9BIFI</name>
<dbReference type="InterPro" id="IPR001638">
    <property type="entry name" value="Solute-binding_3/MltF_N"/>
</dbReference>
<evidence type="ECO:0000256" key="1">
    <source>
        <dbReference type="ARBA" id="ARBA00022729"/>
    </source>
</evidence>
<accession>A0A7K3TK57</accession>
<evidence type="ECO:0000256" key="2">
    <source>
        <dbReference type="SAM" id="SignalP"/>
    </source>
</evidence>
<dbReference type="SMART" id="SM00062">
    <property type="entry name" value="PBPb"/>
    <property type="match status" value="1"/>
</dbReference>
<protein>
    <submittedName>
        <fullName evidence="4">Transporter substrate-binding domain-containing protein</fullName>
    </submittedName>
</protein>
<dbReference type="SUPFAM" id="SSF53850">
    <property type="entry name" value="Periplasmic binding protein-like II"/>
    <property type="match status" value="1"/>
</dbReference>
<organism evidence="4 5">
    <name type="scientific">Bifidobacterium avesanii</name>
    <dbReference type="NCBI Taxonomy" id="1798157"/>
    <lineage>
        <taxon>Bacteria</taxon>
        <taxon>Bacillati</taxon>
        <taxon>Actinomycetota</taxon>
        <taxon>Actinomycetes</taxon>
        <taxon>Bifidobacteriales</taxon>
        <taxon>Bifidobacteriaceae</taxon>
        <taxon>Bifidobacterium</taxon>
    </lineage>
</organism>
<feature type="domain" description="Solute-binding protein family 3/N-terminal" evidence="3">
    <location>
        <begin position="64"/>
        <end position="280"/>
    </location>
</feature>